<dbReference type="AlphaFoldDB" id="A0A178IDB6"/>
<dbReference type="Pfam" id="PF04932">
    <property type="entry name" value="Wzy_C"/>
    <property type="match status" value="1"/>
</dbReference>
<feature type="transmembrane region" description="Helical" evidence="6">
    <location>
        <begin position="451"/>
        <end position="473"/>
    </location>
</feature>
<feature type="transmembrane region" description="Helical" evidence="6">
    <location>
        <begin position="125"/>
        <end position="147"/>
    </location>
</feature>
<feature type="transmembrane region" description="Helical" evidence="6">
    <location>
        <begin position="343"/>
        <end position="362"/>
    </location>
</feature>
<evidence type="ECO:0000313" key="9">
    <source>
        <dbReference type="Proteomes" id="UP000078486"/>
    </source>
</evidence>
<comment type="subcellular location">
    <subcellularLocation>
        <location evidence="1">Membrane</location>
        <topology evidence="1">Multi-pass membrane protein</topology>
    </subcellularLocation>
</comment>
<proteinExistence type="predicted"/>
<name>A0A178IDB6_9BACT</name>
<evidence type="ECO:0000256" key="4">
    <source>
        <dbReference type="ARBA" id="ARBA00023136"/>
    </source>
</evidence>
<evidence type="ECO:0000256" key="2">
    <source>
        <dbReference type="ARBA" id="ARBA00022692"/>
    </source>
</evidence>
<feature type="transmembrane region" description="Helical" evidence="6">
    <location>
        <begin position="247"/>
        <end position="269"/>
    </location>
</feature>
<evidence type="ECO:0000259" key="7">
    <source>
        <dbReference type="Pfam" id="PF04932"/>
    </source>
</evidence>
<keyword evidence="3 6" id="KW-1133">Transmembrane helix</keyword>
<organism evidence="8 9">
    <name type="scientific">Termitidicoccus mucosus</name>
    <dbReference type="NCBI Taxonomy" id="1184151"/>
    <lineage>
        <taxon>Bacteria</taxon>
        <taxon>Pseudomonadati</taxon>
        <taxon>Verrucomicrobiota</taxon>
        <taxon>Opitutia</taxon>
        <taxon>Opitutales</taxon>
        <taxon>Opitutaceae</taxon>
        <taxon>Termitidicoccus</taxon>
    </lineage>
</organism>
<dbReference type="RefSeq" id="WP_334319602.1">
    <property type="nucleotide sequence ID" value="NZ_CP109796.1"/>
</dbReference>
<feature type="transmembrane region" description="Helical" evidence="6">
    <location>
        <begin position="205"/>
        <end position="235"/>
    </location>
</feature>
<dbReference type="PANTHER" id="PTHR37422">
    <property type="entry name" value="TEICHURONIC ACID BIOSYNTHESIS PROTEIN TUAE"/>
    <property type="match status" value="1"/>
</dbReference>
<dbReference type="PANTHER" id="PTHR37422:SF23">
    <property type="entry name" value="TEICHURONIC ACID BIOSYNTHESIS PROTEIN TUAE"/>
    <property type="match status" value="1"/>
</dbReference>
<sequence length="645" mass="69557">MKLSPVITSRVLSAGEWALAVLLAGNLAWTSLHLGGVRAETMAASWLLTGAALALHLLLAAFSGERPRRSGVGVLLAAFLVCAAANVRFVTPVRWLGVRDWLAWAQMIAVFWMAWRGLRREGPRGLLLGVAVMLGLAAVVLCAYQKFVHPGWLMMGRAQAAQYVGRASGFLGNPNSMAAFFMLLIPPMLALTWQRGAGAGRRLACGYAAAAMLFGWMLTLSRGGWLALAAAFAAWPLFVHGRKWRGRLWRCGAVLAAFAFAGGGLYVASPAARARVDKFVADHGERSRPILWMASLRLAATAPVFGTGAGSFNVLFERERPEGFRDEPQWAHNDFLNTLGDHGAAGFLLFFGAAGAVTWRLLRARREADGNGYLFYGYDDWRAPEITRAIGVGLLALGLACLADFHLKIPAVAMLAAVLAAEGWRRVEGAGTGDAPGKKTESVRVNRARRAACALAALVVVWSVAGAVMPLYYEEAARREGRALIDSLAKPDISEEDQRAILARAEGLLFGLSSGLPDNPQACADIAYANALWSRLEPDNAQVYGREAELAARAALAQSDVVYEFWIRLGVALDVQERWIEAGEAFARALELAPASALAWYHQAYHMALNPSANSQATTSVETCLRLDPGYEAARVLLAYLRANP</sequence>
<dbReference type="Proteomes" id="UP000078486">
    <property type="component" value="Unassembled WGS sequence"/>
</dbReference>
<feature type="domain" description="O-antigen ligase-related" evidence="7">
    <location>
        <begin position="208"/>
        <end position="351"/>
    </location>
</feature>
<dbReference type="InterPro" id="IPR007016">
    <property type="entry name" value="O-antigen_ligase-rel_domated"/>
</dbReference>
<feature type="repeat" description="TPR" evidence="5">
    <location>
        <begin position="563"/>
        <end position="596"/>
    </location>
</feature>
<protein>
    <recommendedName>
        <fullName evidence="7">O-antigen ligase-related domain-containing protein</fullName>
    </recommendedName>
</protein>
<evidence type="ECO:0000256" key="6">
    <source>
        <dbReference type="SAM" id="Phobius"/>
    </source>
</evidence>
<dbReference type="GO" id="GO:0016020">
    <property type="term" value="C:membrane"/>
    <property type="evidence" value="ECO:0007669"/>
    <property type="project" value="UniProtKB-SubCell"/>
</dbReference>
<dbReference type="EMBL" id="LRRQ01000149">
    <property type="protein sequence ID" value="OAM88013.1"/>
    <property type="molecule type" value="Genomic_DNA"/>
</dbReference>
<keyword evidence="5" id="KW-0802">TPR repeat</keyword>
<dbReference type="InterPro" id="IPR019734">
    <property type="entry name" value="TPR_rpt"/>
</dbReference>
<evidence type="ECO:0000256" key="5">
    <source>
        <dbReference type="PROSITE-ProRule" id="PRU00339"/>
    </source>
</evidence>
<accession>A0A178IDB6</accession>
<keyword evidence="4 6" id="KW-0472">Membrane</keyword>
<keyword evidence="9" id="KW-1185">Reference proteome</keyword>
<comment type="caution">
    <text evidence="8">The sequence shown here is derived from an EMBL/GenBank/DDBJ whole genome shotgun (WGS) entry which is preliminary data.</text>
</comment>
<gene>
    <name evidence="8" type="ORF">AW736_21115</name>
</gene>
<dbReference type="InterPro" id="IPR011990">
    <property type="entry name" value="TPR-like_helical_dom_sf"/>
</dbReference>
<dbReference type="STRING" id="1184151.AW736_21115"/>
<dbReference type="PROSITE" id="PS50005">
    <property type="entry name" value="TPR"/>
    <property type="match status" value="1"/>
</dbReference>
<dbReference type="SUPFAM" id="SSF48452">
    <property type="entry name" value="TPR-like"/>
    <property type="match status" value="1"/>
</dbReference>
<feature type="transmembrane region" description="Helical" evidence="6">
    <location>
        <begin position="12"/>
        <end position="32"/>
    </location>
</feature>
<dbReference type="InterPro" id="IPR051533">
    <property type="entry name" value="WaaL-like"/>
</dbReference>
<feature type="transmembrane region" description="Helical" evidence="6">
    <location>
        <begin position="176"/>
        <end position="193"/>
    </location>
</feature>
<dbReference type="Gene3D" id="1.25.40.10">
    <property type="entry name" value="Tetratricopeptide repeat domain"/>
    <property type="match status" value="1"/>
</dbReference>
<feature type="transmembrane region" description="Helical" evidence="6">
    <location>
        <begin position="44"/>
        <end position="64"/>
    </location>
</feature>
<evidence type="ECO:0000256" key="1">
    <source>
        <dbReference type="ARBA" id="ARBA00004141"/>
    </source>
</evidence>
<evidence type="ECO:0000256" key="3">
    <source>
        <dbReference type="ARBA" id="ARBA00022989"/>
    </source>
</evidence>
<keyword evidence="2 6" id="KW-0812">Transmembrane</keyword>
<evidence type="ECO:0000313" key="8">
    <source>
        <dbReference type="EMBL" id="OAM88013.1"/>
    </source>
</evidence>
<feature type="transmembrane region" description="Helical" evidence="6">
    <location>
        <begin position="101"/>
        <end position="118"/>
    </location>
</feature>
<reference evidence="8 9" key="1">
    <citation type="submission" date="2016-01" db="EMBL/GenBank/DDBJ databases">
        <title>High potential of lignocellulose degradation of a new Verrucomicrobia species.</title>
        <authorList>
            <person name="Wang Y."/>
            <person name="Shi Y."/>
            <person name="Qiu Z."/>
            <person name="Liu S."/>
            <person name="Yang H."/>
        </authorList>
    </citation>
    <scope>NUCLEOTIDE SEQUENCE [LARGE SCALE GENOMIC DNA]</scope>
    <source>
        <strain evidence="8 9">TSB47</strain>
    </source>
</reference>
<feature type="transmembrane region" description="Helical" evidence="6">
    <location>
        <begin position="71"/>
        <end position="89"/>
    </location>
</feature>